<evidence type="ECO:0000313" key="6">
    <source>
        <dbReference type="EMBL" id="JAG81275.1"/>
    </source>
</evidence>
<dbReference type="InterPro" id="IPR032675">
    <property type="entry name" value="LRR_dom_sf"/>
</dbReference>
<dbReference type="AlphaFoldDB" id="A0A0C9RS93"/>
<evidence type="ECO:0000313" key="8">
    <source>
        <dbReference type="EMBL" id="JAG81277.1"/>
    </source>
</evidence>
<dbReference type="EMBL" id="GBYB01011509">
    <property type="protein sequence ID" value="JAG81276.1"/>
    <property type="molecule type" value="Transcribed_RNA"/>
</dbReference>
<dbReference type="SUPFAM" id="SSF52058">
    <property type="entry name" value="L domain-like"/>
    <property type="match status" value="1"/>
</dbReference>
<dbReference type="EMBL" id="GBYB01011510">
    <property type="protein sequence ID" value="JAG81277.1"/>
    <property type="molecule type" value="Transcribed_RNA"/>
</dbReference>
<sequence>MNTVRLISLALVLVFARGEDEVCTDNNLDFKICKKGNTLTRITHDHRIFSGKFLSLEIERDIIISEDALISLNLQTLTLACDRRGVAPETPLPSVSLSSNLLASLTNLTDLKLENVEIDPIGGLLRLPNSLDHLIVEGCDLSEVPSDTLVTAPKLVDLSLRRNRIQTIKPNAFAGLKHLKKLGLSQNNALEHLEEGCFNGLDKLESLELGENYITLRPGLFKGLNNLKRLYLSKSFNGMGFEPSLLQDVPNLVALYARYNGLSSLQPGMFDALQNLENLFLTGNTLTHIPKGVFNQLKSLKQLNLGNNSIESIEPAAFSGLNLTSLTLSLNSLENIKTGIFNDLNVTNRLSLSDNLISTLDPGAFRNLNTQRLDLAKNRLTEVHADDFLDLNADELNLSENSITTIAPNAFSSTKLNLLELVSNPIKEADKSGWGLSKSAEISME</sequence>
<dbReference type="InterPro" id="IPR001611">
    <property type="entry name" value="Leu-rich_rpt"/>
</dbReference>
<keyword evidence="2 5" id="KW-0732">Signal</keyword>
<keyword evidence="1" id="KW-0433">Leucine-rich repeat</keyword>
<evidence type="ECO:0000313" key="7">
    <source>
        <dbReference type="EMBL" id="JAG81276.1"/>
    </source>
</evidence>
<evidence type="ECO:0000256" key="4">
    <source>
        <dbReference type="ARBA" id="ARBA00023180"/>
    </source>
</evidence>
<keyword evidence="3" id="KW-0677">Repeat</keyword>
<dbReference type="FunFam" id="3.80.10.10:FF:000770">
    <property type="entry name" value="Uncharacterized protein"/>
    <property type="match status" value="1"/>
</dbReference>
<dbReference type="PANTHER" id="PTHR24373:SF398">
    <property type="entry name" value="LEUCINE-RICH REPEAT-CONTAINING G-PROTEIN COUPLED RECEPTOR 6"/>
    <property type="match status" value="1"/>
</dbReference>
<gene>
    <name evidence="8" type="primary">Lrrc15_5</name>
    <name evidence="7" type="synonym">Lrrc15_11</name>
    <name evidence="6" type="synonym">Lrrc15_4</name>
    <name evidence="6" type="ORF">g.60702</name>
    <name evidence="8" type="ORF">g.60708</name>
    <name evidence="7" type="ORF">g.60713</name>
</gene>
<dbReference type="PANTHER" id="PTHR24373">
    <property type="entry name" value="SLIT RELATED LEUCINE-RICH REPEAT NEURONAL PROTEIN"/>
    <property type="match status" value="1"/>
</dbReference>
<feature type="signal peptide" evidence="5">
    <location>
        <begin position="1"/>
        <end position="18"/>
    </location>
</feature>
<reference evidence="8" key="1">
    <citation type="submission" date="2015-01" db="EMBL/GenBank/DDBJ databases">
        <title>Transcriptome Assembly of Fopius arisanus.</title>
        <authorList>
            <person name="Geib S."/>
        </authorList>
    </citation>
    <scope>NUCLEOTIDE SEQUENCE</scope>
</reference>
<dbReference type="Pfam" id="PF13855">
    <property type="entry name" value="LRR_8"/>
    <property type="match status" value="3"/>
</dbReference>
<dbReference type="SMART" id="SM00365">
    <property type="entry name" value="LRR_SD22"/>
    <property type="match status" value="4"/>
</dbReference>
<dbReference type="InterPro" id="IPR050328">
    <property type="entry name" value="Dev_Immune_Receptor"/>
</dbReference>
<name>A0A0C9RS93_9HYME</name>
<dbReference type="EMBL" id="GBYB01011508">
    <property type="protein sequence ID" value="JAG81275.1"/>
    <property type="molecule type" value="Transcribed_RNA"/>
</dbReference>
<feature type="chain" id="PRO_5007394711" evidence="5">
    <location>
        <begin position="19"/>
        <end position="445"/>
    </location>
</feature>
<dbReference type="SMART" id="SM00369">
    <property type="entry name" value="LRR_TYP"/>
    <property type="match status" value="9"/>
</dbReference>
<protein>
    <submittedName>
        <fullName evidence="7">Lrrc15_11 protein</fullName>
    </submittedName>
    <submittedName>
        <fullName evidence="6">Lrrc15_4 protein</fullName>
    </submittedName>
    <submittedName>
        <fullName evidence="8">Lrrc15_5 protein</fullName>
    </submittedName>
</protein>
<evidence type="ECO:0000256" key="3">
    <source>
        <dbReference type="ARBA" id="ARBA00022737"/>
    </source>
</evidence>
<evidence type="ECO:0000256" key="5">
    <source>
        <dbReference type="SAM" id="SignalP"/>
    </source>
</evidence>
<dbReference type="Gene3D" id="3.80.10.10">
    <property type="entry name" value="Ribonuclease Inhibitor"/>
    <property type="match status" value="3"/>
</dbReference>
<proteinExistence type="predicted"/>
<dbReference type="PROSITE" id="PS51450">
    <property type="entry name" value="LRR"/>
    <property type="match status" value="1"/>
</dbReference>
<organism evidence="8">
    <name type="scientific">Fopius arisanus</name>
    <dbReference type="NCBI Taxonomy" id="64838"/>
    <lineage>
        <taxon>Eukaryota</taxon>
        <taxon>Metazoa</taxon>
        <taxon>Ecdysozoa</taxon>
        <taxon>Arthropoda</taxon>
        <taxon>Hexapoda</taxon>
        <taxon>Insecta</taxon>
        <taxon>Pterygota</taxon>
        <taxon>Neoptera</taxon>
        <taxon>Endopterygota</taxon>
        <taxon>Hymenoptera</taxon>
        <taxon>Apocrita</taxon>
        <taxon>Ichneumonoidea</taxon>
        <taxon>Braconidae</taxon>
        <taxon>Opiinae</taxon>
        <taxon>Fopius</taxon>
    </lineage>
</organism>
<keyword evidence="4" id="KW-0325">Glycoprotein</keyword>
<evidence type="ECO:0000256" key="1">
    <source>
        <dbReference type="ARBA" id="ARBA00022614"/>
    </source>
</evidence>
<evidence type="ECO:0000256" key="2">
    <source>
        <dbReference type="ARBA" id="ARBA00022729"/>
    </source>
</evidence>
<dbReference type="InterPro" id="IPR003591">
    <property type="entry name" value="Leu-rich_rpt_typical-subtyp"/>
</dbReference>
<accession>A0A0C9RS93</accession>